<name>A0ABR2GQH5_9EUKA</name>
<dbReference type="Proteomes" id="UP001470230">
    <property type="component" value="Unassembled WGS sequence"/>
</dbReference>
<dbReference type="InterPro" id="IPR000421">
    <property type="entry name" value="FA58C"/>
</dbReference>
<organism evidence="2 3">
    <name type="scientific">Tritrichomonas musculus</name>
    <dbReference type="NCBI Taxonomy" id="1915356"/>
    <lineage>
        <taxon>Eukaryota</taxon>
        <taxon>Metamonada</taxon>
        <taxon>Parabasalia</taxon>
        <taxon>Tritrichomonadida</taxon>
        <taxon>Tritrichomonadidae</taxon>
        <taxon>Tritrichomonas</taxon>
    </lineage>
</organism>
<dbReference type="SUPFAM" id="SSF49785">
    <property type="entry name" value="Galactose-binding domain-like"/>
    <property type="match status" value="1"/>
</dbReference>
<dbReference type="Pfam" id="PF00754">
    <property type="entry name" value="F5_F8_type_C"/>
    <property type="match status" value="1"/>
</dbReference>
<proteinExistence type="predicted"/>
<dbReference type="InterPro" id="IPR008979">
    <property type="entry name" value="Galactose-bd-like_sf"/>
</dbReference>
<feature type="domain" description="F5/8 type C" evidence="1">
    <location>
        <begin position="6"/>
        <end position="106"/>
    </location>
</feature>
<dbReference type="Gene3D" id="2.60.120.260">
    <property type="entry name" value="Galactose-binding domain-like"/>
    <property type="match status" value="1"/>
</dbReference>
<protein>
    <recommendedName>
        <fullName evidence="1">F5/8 type C domain-containing protein</fullName>
    </recommendedName>
</protein>
<keyword evidence="3" id="KW-1185">Reference proteome</keyword>
<dbReference type="EMBL" id="JAPFFF010000067">
    <property type="protein sequence ID" value="KAK8836190.1"/>
    <property type="molecule type" value="Genomic_DNA"/>
</dbReference>
<evidence type="ECO:0000313" key="3">
    <source>
        <dbReference type="Proteomes" id="UP001470230"/>
    </source>
</evidence>
<sequence>MGPSTSHRTQSAEAATIEDTNYYASDRDSNTFLCFDFNDKALNLTSCTMQSNKNNNGSNNIKNLVIEASNDKQSWEEIDSHQISFTHSQLKSKTTTFIVIFVFTRQVNIWDCHATNFSGFSL</sequence>
<comment type="caution">
    <text evidence="2">The sequence shown here is derived from an EMBL/GenBank/DDBJ whole genome shotgun (WGS) entry which is preliminary data.</text>
</comment>
<evidence type="ECO:0000313" key="2">
    <source>
        <dbReference type="EMBL" id="KAK8836190.1"/>
    </source>
</evidence>
<accession>A0ABR2GQH5</accession>
<gene>
    <name evidence="2" type="ORF">M9Y10_039822</name>
</gene>
<evidence type="ECO:0000259" key="1">
    <source>
        <dbReference type="Pfam" id="PF00754"/>
    </source>
</evidence>
<reference evidence="2 3" key="1">
    <citation type="submission" date="2024-04" db="EMBL/GenBank/DDBJ databases">
        <title>Tritrichomonas musculus Genome.</title>
        <authorList>
            <person name="Alves-Ferreira E."/>
            <person name="Grigg M."/>
            <person name="Lorenzi H."/>
            <person name="Galac M."/>
        </authorList>
    </citation>
    <scope>NUCLEOTIDE SEQUENCE [LARGE SCALE GENOMIC DNA]</scope>
    <source>
        <strain evidence="2 3">EAF2021</strain>
    </source>
</reference>